<dbReference type="Gene3D" id="3.30.65.10">
    <property type="entry name" value="Bacterial Topoisomerase I, domain 1"/>
    <property type="match status" value="2"/>
</dbReference>
<dbReference type="PROSITE" id="PS52039">
    <property type="entry name" value="TOPO_IA_2"/>
    <property type="match status" value="1"/>
</dbReference>
<feature type="site" description="Interaction with DNA" evidence="10">
    <location>
        <position position="125"/>
    </location>
</feature>
<dbReference type="InterPro" id="IPR028612">
    <property type="entry name" value="Topoisom_1_IA"/>
</dbReference>
<dbReference type="InterPro" id="IPR013824">
    <property type="entry name" value="Topo_IA_cen_sub1"/>
</dbReference>
<dbReference type="Pfam" id="PF01131">
    <property type="entry name" value="Topoisom_bac"/>
    <property type="match status" value="1"/>
</dbReference>
<dbReference type="HAMAP" id="MF_00952">
    <property type="entry name" value="Topoisom_1_prok"/>
    <property type="match status" value="1"/>
</dbReference>
<evidence type="ECO:0000256" key="3">
    <source>
        <dbReference type="ARBA" id="ARBA00022723"/>
    </source>
</evidence>
<dbReference type="GO" id="GO:0003917">
    <property type="term" value="F:DNA topoisomerase type I (single strand cut, ATP-independent) activity"/>
    <property type="evidence" value="ECO:0007669"/>
    <property type="project" value="UniProtKB-UniRule"/>
</dbReference>
<feature type="site" description="Interaction with DNA" evidence="10">
    <location>
        <position position="117"/>
    </location>
</feature>
<dbReference type="SUPFAM" id="SSF56712">
    <property type="entry name" value="Prokaryotic type I DNA topoisomerase"/>
    <property type="match status" value="1"/>
</dbReference>
<dbReference type="PANTHER" id="PTHR42785:SF1">
    <property type="entry name" value="DNA TOPOISOMERASE"/>
    <property type="match status" value="1"/>
</dbReference>
<evidence type="ECO:0000256" key="8">
    <source>
        <dbReference type="ARBA" id="ARBA00023125"/>
    </source>
</evidence>
<feature type="site" description="Interaction with DNA" evidence="10">
    <location>
        <position position="269"/>
    </location>
</feature>
<gene>
    <name evidence="10" type="primary">topA</name>
    <name evidence="13" type="ORF">A3D78_06455</name>
</gene>
<evidence type="ECO:0000256" key="6">
    <source>
        <dbReference type="ARBA" id="ARBA00022842"/>
    </source>
</evidence>
<feature type="site" description="Interaction with DNA" evidence="10">
    <location>
        <position position="471"/>
    </location>
</feature>
<dbReference type="InterPro" id="IPR005733">
    <property type="entry name" value="TopoI_bac-type"/>
</dbReference>
<evidence type="ECO:0000256" key="10">
    <source>
        <dbReference type="HAMAP-Rule" id="MF_00952"/>
    </source>
</evidence>
<dbReference type="Gene3D" id="1.10.290.10">
    <property type="entry name" value="Topoisomerase I, domain 4"/>
    <property type="match status" value="1"/>
</dbReference>
<dbReference type="PROSITE" id="PS50880">
    <property type="entry name" value="TOPRIM"/>
    <property type="match status" value="1"/>
</dbReference>
<dbReference type="InterPro" id="IPR000380">
    <property type="entry name" value="Topo_IA"/>
</dbReference>
<dbReference type="NCBIfam" id="TIGR01051">
    <property type="entry name" value="topA_bact"/>
    <property type="match status" value="1"/>
</dbReference>
<dbReference type="SMART" id="SM00437">
    <property type="entry name" value="TOP1Ac"/>
    <property type="match status" value="1"/>
</dbReference>
<feature type="domain" description="Topo IA-type catalytic" evidence="12">
    <location>
        <begin position="106"/>
        <end position="539"/>
    </location>
</feature>
<evidence type="ECO:0000313" key="13">
    <source>
        <dbReference type="EMBL" id="OGG16894.1"/>
    </source>
</evidence>
<organism evidence="13 14">
    <name type="scientific">Candidatus Gottesmanbacteria bacterium RIFCSPHIGHO2_02_FULL_39_14</name>
    <dbReference type="NCBI Taxonomy" id="1798383"/>
    <lineage>
        <taxon>Bacteria</taxon>
        <taxon>Candidatus Gottesmaniibacteriota</taxon>
    </lineage>
</organism>
<dbReference type="SUPFAM" id="SSF57783">
    <property type="entry name" value="Zinc beta-ribbon"/>
    <property type="match status" value="2"/>
</dbReference>
<dbReference type="Gene3D" id="2.70.20.10">
    <property type="entry name" value="Topoisomerase I, domain 3"/>
    <property type="match status" value="1"/>
</dbReference>
<feature type="site" description="Interaction with DNA" evidence="10">
    <location>
        <position position="3"/>
    </location>
</feature>
<dbReference type="InterPro" id="IPR023406">
    <property type="entry name" value="Topo_IA_AS"/>
</dbReference>
<dbReference type="Pfam" id="PF01396">
    <property type="entry name" value="Zn_ribbon_Top1"/>
    <property type="match status" value="2"/>
</dbReference>
<evidence type="ECO:0000256" key="4">
    <source>
        <dbReference type="ARBA" id="ARBA00022771"/>
    </source>
</evidence>
<keyword evidence="9 10" id="KW-0413">Isomerase</keyword>
<dbReference type="Pfam" id="PF01751">
    <property type="entry name" value="Toprim"/>
    <property type="match status" value="1"/>
</dbReference>
<evidence type="ECO:0000256" key="2">
    <source>
        <dbReference type="ARBA" id="ARBA00009446"/>
    </source>
</evidence>
<dbReference type="InterPro" id="IPR006171">
    <property type="entry name" value="TOPRIM_dom"/>
</dbReference>
<reference evidence="13 14" key="1">
    <citation type="journal article" date="2016" name="Nat. Commun.">
        <title>Thousands of microbial genomes shed light on interconnected biogeochemical processes in an aquifer system.</title>
        <authorList>
            <person name="Anantharaman K."/>
            <person name="Brown C.T."/>
            <person name="Hug L.A."/>
            <person name="Sharon I."/>
            <person name="Castelle C.J."/>
            <person name="Probst A.J."/>
            <person name="Thomas B.C."/>
            <person name="Singh A."/>
            <person name="Wilkins M.J."/>
            <person name="Karaoz U."/>
            <person name="Brodie E.L."/>
            <person name="Williams K.H."/>
            <person name="Hubbard S.S."/>
            <person name="Banfield J.F."/>
        </authorList>
    </citation>
    <scope>NUCLEOTIDE SEQUENCE [LARGE SCALE GENOMIC DNA]</scope>
</reference>
<sequence>MGHIRDLPAKKLGIDIREHEFIPFYEIITERKKRVSELKKIASKQKEIILATDPDREGEAIAYHIKEILKNDREIKRNKPVFKRIVFHEITASAINHALGEPKEVDKYLVDAQVARRLLDRLVGYKLSPLLWNKLGKRWLSAGRVQTVAVRLIVEREREIQAFVAVEYWFIDVEFKGEKDQFISRLLEIDGKKAEINNSQHANEIILKLKESSYQISSIETKEVKKSPAPPFTTSTLQQTAVNRFGWSAKKTMRAAQQLYEEGYITYHRTDSTNLAMEAIEASRKFIEKNYGRGYLPDKFRFYKTKSKVAQEAHEAIRPTDINIMQTKPELGRDAQLLYGLIWRRFLACQMTDARADQTTILVEGKYQKANDSNSFLLKTTATQLTFDGWMKLYEKVQFTGNNQNSNGDVQNRIPEVKVNEKIEAVKIIPYQKFTEPPARYNEASLIKALEEKGIGRPSTYAPIISTIQDRKYVEKIERRFHPTDLGFAVCDFLVKFFPNIFEVTFTAGMEDNLDEIANGKLNRNQVLNDFYDPFKTRLDEVFKEADRVKLDLGTTDEICPKCSEPLVVRMSKFGKFLACSTFPSCKYTKNILEKAGITCPKCGGEIVVKRTKRGKQFYGCGNYPKCTFAAWKKEDIK</sequence>
<comment type="similarity">
    <text evidence="2 10">Belongs to the type IA topoisomerase family.</text>
</comment>
<evidence type="ECO:0000256" key="5">
    <source>
        <dbReference type="ARBA" id="ARBA00022833"/>
    </source>
</evidence>
<evidence type="ECO:0000256" key="1">
    <source>
        <dbReference type="ARBA" id="ARBA00000213"/>
    </source>
</evidence>
<accession>A0A1F5ZX22</accession>
<dbReference type="AlphaFoldDB" id="A0A1F5ZX22"/>
<dbReference type="GO" id="GO:0003677">
    <property type="term" value="F:DNA binding"/>
    <property type="evidence" value="ECO:0007669"/>
    <property type="project" value="UniProtKB-KW"/>
</dbReference>
<dbReference type="InterPro" id="IPR013498">
    <property type="entry name" value="Topo_IA_Znf"/>
</dbReference>
<dbReference type="Gene3D" id="3.40.50.140">
    <property type="match status" value="1"/>
</dbReference>
<dbReference type="InterPro" id="IPR023405">
    <property type="entry name" value="Topo_IA_core_domain"/>
</dbReference>
<dbReference type="Gene3D" id="1.10.460.10">
    <property type="entry name" value="Topoisomerase I, domain 2"/>
    <property type="match status" value="1"/>
</dbReference>
<dbReference type="GO" id="GO:0006265">
    <property type="term" value="P:DNA topological change"/>
    <property type="evidence" value="ECO:0007669"/>
    <property type="project" value="UniProtKB-UniRule"/>
</dbReference>
<evidence type="ECO:0000313" key="14">
    <source>
        <dbReference type="Proteomes" id="UP000176253"/>
    </source>
</evidence>
<dbReference type="InterPro" id="IPR013826">
    <property type="entry name" value="Topo_IA_cen_sub3"/>
</dbReference>
<keyword evidence="6" id="KW-0460">Magnesium</keyword>
<comment type="function">
    <text evidence="10">Releases the supercoiling and torsional tension of DNA, which is introduced during the DNA replication and transcription, by transiently cleaving and rejoining one strand of the DNA duplex. Introduces a single-strand break via transesterification at a target site in duplex DNA. The scissile phosphodiester is attacked by the catalytic tyrosine of the enzyme, resulting in the formation of a DNA-(5'-phosphotyrosyl)-enzyme intermediate and the expulsion of a 3'-OH DNA strand. The free DNA strand then undergoes passage around the unbroken strand, thus removing DNA supercoils. Finally, in the religation step, the DNA 3'-OH attacks the covalent intermediate to expel the active-site tyrosine and restore the DNA phosphodiester backbone.</text>
</comment>
<dbReference type="PANTHER" id="PTHR42785">
    <property type="entry name" value="DNA TOPOISOMERASE, TYPE IA, CORE"/>
    <property type="match status" value="1"/>
</dbReference>
<dbReference type="STRING" id="1798383.A3D78_06455"/>
<dbReference type="InterPro" id="IPR003602">
    <property type="entry name" value="Topo_IA_DNA-bd_dom"/>
</dbReference>
<dbReference type="CDD" id="cd00186">
    <property type="entry name" value="TOP1Ac"/>
    <property type="match status" value="1"/>
</dbReference>
<comment type="caution">
    <text evidence="13">The sequence shown here is derived from an EMBL/GenBank/DDBJ whole genome shotgun (WGS) entry which is preliminary data.</text>
</comment>
<dbReference type="EMBL" id="MFJM01000051">
    <property type="protein sequence ID" value="OGG16894.1"/>
    <property type="molecule type" value="Genomic_DNA"/>
</dbReference>
<dbReference type="InterPro" id="IPR013497">
    <property type="entry name" value="Topo_IA_cen"/>
</dbReference>
<feature type="active site" description="O-(5'-phospho-DNA)-tyrosine intermediate" evidence="10">
    <location>
        <position position="267"/>
    </location>
</feature>
<feature type="site" description="Interaction with DNA" evidence="10">
    <location>
        <position position="120"/>
    </location>
</feature>
<feature type="domain" description="Toprim" evidence="11">
    <location>
        <begin position="1"/>
        <end position="90"/>
    </location>
</feature>
<dbReference type="InterPro" id="IPR013825">
    <property type="entry name" value="Topo_IA_cen_sub2"/>
</dbReference>
<evidence type="ECO:0000256" key="9">
    <source>
        <dbReference type="ARBA" id="ARBA00023235"/>
    </source>
</evidence>
<dbReference type="Proteomes" id="UP000176253">
    <property type="component" value="Unassembled WGS sequence"/>
</dbReference>
<dbReference type="PROSITE" id="PS00396">
    <property type="entry name" value="TOPO_IA_1"/>
    <property type="match status" value="1"/>
</dbReference>
<keyword evidence="8 10" id="KW-0238">DNA-binding</keyword>
<comment type="catalytic activity">
    <reaction evidence="1 10">
        <text>ATP-independent breakage of single-stranded DNA, followed by passage and rejoining.</text>
        <dbReference type="EC" id="5.6.2.1"/>
    </reaction>
</comment>
<name>A0A1F5ZX22_9BACT</name>
<keyword evidence="4" id="KW-0863">Zinc-finger</keyword>
<feature type="site" description="Interaction with DNA" evidence="10">
    <location>
        <position position="132"/>
    </location>
</feature>
<dbReference type="InterPro" id="IPR003601">
    <property type="entry name" value="Topo_IA_2"/>
</dbReference>
<keyword evidence="7 10" id="KW-0799">Topoisomerase</keyword>
<feature type="region of interest" description="Interaction with DNA" evidence="10">
    <location>
        <begin position="141"/>
        <end position="146"/>
    </location>
</feature>
<proteinExistence type="inferred from homology"/>
<dbReference type="GO" id="GO:0005694">
    <property type="term" value="C:chromosome"/>
    <property type="evidence" value="ECO:0007669"/>
    <property type="project" value="InterPro"/>
</dbReference>
<dbReference type="SMART" id="SM00436">
    <property type="entry name" value="TOP1Bc"/>
    <property type="match status" value="1"/>
</dbReference>
<comment type="subunit">
    <text evidence="10">Monomer.</text>
</comment>
<evidence type="ECO:0000256" key="7">
    <source>
        <dbReference type="ARBA" id="ARBA00023029"/>
    </source>
</evidence>
<feature type="site" description="Interaction with DNA" evidence="10">
    <location>
        <position position="116"/>
    </location>
</feature>
<keyword evidence="3" id="KW-0479">Metal-binding</keyword>
<dbReference type="SMART" id="SM00493">
    <property type="entry name" value="TOPRIM"/>
    <property type="match status" value="1"/>
</dbReference>
<dbReference type="EC" id="5.6.2.1" evidence="10"/>
<dbReference type="GO" id="GO:0008270">
    <property type="term" value="F:zinc ion binding"/>
    <property type="evidence" value="ECO:0007669"/>
    <property type="project" value="UniProtKB-KW"/>
</dbReference>
<evidence type="ECO:0000259" key="11">
    <source>
        <dbReference type="PROSITE" id="PS50880"/>
    </source>
</evidence>
<evidence type="ECO:0000259" key="12">
    <source>
        <dbReference type="PROSITE" id="PS52039"/>
    </source>
</evidence>
<dbReference type="PRINTS" id="PR00417">
    <property type="entry name" value="PRTPISMRASEI"/>
</dbReference>
<protein>
    <recommendedName>
        <fullName evidence="10">DNA topoisomerase 1</fullName>
        <ecNumber evidence="10">5.6.2.1</ecNumber>
    </recommendedName>
    <alternativeName>
        <fullName evidence="10">DNA topoisomerase I</fullName>
    </alternativeName>
</protein>
<keyword evidence="5" id="KW-0862">Zinc</keyword>